<dbReference type="EMBL" id="LAFY01000480">
    <property type="protein sequence ID" value="KJX97460.1"/>
    <property type="molecule type" value="Genomic_DNA"/>
</dbReference>
<feature type="active site" evidence="2">
    <location>
        <position position="325"/>
    </location>
</feature>
<comment type="caution">
    <text evidence="5">The sequence shown here is derived from an EMBL/GenBank/DDBJ whole genome shotgun (WGS) entry which is preliminary data.</text>
</comment>
<dbReference type="CDD" id="cd05471">
    <property type="entry name" value="pepsin_like"/>
    <property type="match status" value="1"/>
</dbReference>
<dbReference type="Gene3D" id="2.40.70.10">
    <property type="entry name" value="Acid Proteases"/>
    <property type="match status" value="2"/>
</dbReference>
<evidence type="ECO:0000256" key="2">
    <source>
        <dbReference type="PIRSR" id="PIRSR601461-1"/>
    </source>
</evidence>
<dbReference type="PROSITE" id="PS51767">
    <property type="entry name" value="PEPTIDASE_A1"/>
    <property type="match status" value="1"/>
</dbReference>
<dbReference type="PRINTS" id="PR00792">
    <property type="entry name" value="PEPSIN"/>
</dbReference>
<dbReference type="AlphaFoldDB" id="A0A0F4GMQ8"/>
<dbReference type="GO" id="GO:0000324">
    <property type="term" value="C:fungal-type vacuole"/>
    <property type="evidence" value="ECO:0007669"/>
    <property type="project" value="TreeGrafter"/>
</dbReference>
<feature type="domain" description="Peptidase A1" evidence="4">
    <location>
        <begin position="68"/>
        <end position="446"/>
    </location>
</feature>
<evidence type="ECO:0000256" key="1">
    <source>
        <dbReference type="ARBA" id="ARBA00007447"/>
    </source>
</evidence>
<organism evidence="5 6">
    <name type="scientific">Zymoseptoria brevis</name>
    <dbReference type="NCBI Taxonomy" id="1047168"/>
    <lineage>
        <taxon>Eukaryota</taxon>
        <taxon>Fungi</taxon>
        <taxon>Dikarya</taxon>
        <taxon>Ascomycota</taxon>
        <taxon>Pezizomycotina</taxon>
        <taxon>Dothideomycetes</taxon>
        <taxon>Dothideomycetidae</taxon>
        <taxon>Mycosphaerellales</taxon>
        <taxon>Mycosphaerellaceae</taxon>
        <taxon>Zymoseptoria</taxon>
    </lineage>
</organism>
<reference evidence="5 6" key="1">
    <citation type="submission" date="2015-03" db="EMBL/GenBank/DDBJ databases">
        <title>RNA-seq based gene annotation and comparative genomics of four Zymoseptoria species reveal species-specific pathogenicity related genes and transposable element activity.</title>
        <authorList>
            <person name="Grandaubert J."/>
            <person name="Bhattacharyya A."/>
            <person name="Stukenbrock E.H."/>
        </authorList>
    </citation>
    <scope>NUCLEOTIDE SEQUENCE [LARGE SCALE GENOMIC DNA]</scope>
    <source>
        <strain evidence="5 6">Zb18110</strain>
    </source>
</reference>
<dbReference type="InterPro" id="IPR034164">
    <property type="entry name" value="Pepsin-like_dom"/>
</dbReference>
<dbReference type="OrthoDB" id="15189at2759"/>
<protein>
    <recommendedName>
        <fullName evidence="4">Peptidase A1 domain-containing protein</fullName>
    </recommendedName>
</protein>
<dbReference type="PANTHER" id="PTHR47966">
    <property type="entry name" value="BETA-SITE APP-CLEAVING ENZYME, ISOFORM A-RELATED"/>
    <property type="match status" value="1"/>
</dbReference>
<evidence type="ECO:0000313" key="6">
    <source>
        <dbReference type="Proteomes" id="UP000033647"/>
    </source>
</evidence>
<dbReference type="InterPro" id="IPR033121">
    <property type="entry name" value="PEPTIDASE_A1"/>
</dbReference>
<comment type="similarity">
    <text evidence="1">Belongs to the peptidase A1 family.</text>
</comment>
<dbReference type="STRING" id="1047168.A0A0F4GMQ8"/>
<feature type="chain" id="PRO_5002468582" description="Peptidase A1 domain-containing protein" evidence="3">
    <location>
        <begin position="22"/>
        <end position="449"/>
    </location>
</feature>
<dbReference type="GO" id="GO:0006508">
    <property type="term" value="P:proteolysis"/>
    <property type="evidence" value="ECO:0007669"/>
    <property type="project" value="InterPro"/>
</dbReference>
<dbReference type="InterPro" id="IPR001461">
    <property type="entry name" value="Aspartic_peptidase_A1"/>
</dbReference>
<accession>A0A0F4GMQ8</accession>
<dbReference type="SUPFAM" id="SSF50630">
    <property type="entry name" value="Acid proteases"/>
    <property type="match status" value="1"/>
</dbReference>
<dbReference type="PANTHER" id="PTHR47966:SF47">
    <property type="entry name" value="ENDOPEPTIDASE, PUTATIVE (AFU_ORTHOLOGUE AFUA_3G01220)-RELATED"/>
    <property type="match status" value="1"/>
</dbReference>
<feature type="signal peptide" evidence="3">
    <location>
        <begin position="1"/>
        <end position="21"/>
    </location>
</feature>
<proteinExistence type="inferred from homology"/>
<dbReference type="Pfam" id="PF00026">
    <property type="entry name" value="Asp"/>
    <property type="match status" value="1"/>
</dbReference>
<keyword evidence="6" id="KW-1185">Reference proteome</keyword>
<evidence type="ECO:0000313" key="5">
    <source>
        <dbReference type="EMBL" id="KJX97460.1"/>
    </source>
</evidence>
<evidence type="ECO:0000259" key="4">
    <source>
        <dbReference type="PROSITE" id="PS51767"/>
    </source>
</evidence>
<dbReference type="Proteomes" id="UP000033647">
    <property type="component" value="Unassembled WGS sequence"/>
</dbReference>
<name>A0A0F4GMQ8_9PEZI</name>
<gene>
    <name evidence="5" type="ORF">TI39_contig488g00002</name>
</gene>
<keyword evidence="3" id="KW-0732">Signal</keyword>
<evidence type="ECO:0000256" key="3">
    <source>
        <dbReference type="SAM" id="SignalP"/>
    </source>
</evidence>
<sequence length="449" mass="48723">MQVNMSIPLCAALALVALTYAAPQPVNDDGFTPLKVITDANHLAKRDGHILPLLQIYEDGLSDAMMFPGVDVTVGGQTFRLLLDTAASDIWIPSPGFKCLTAPVEGFEPRPQDFCVNAVYHSDTLSGGMIDNLNYNETYSDLYNAFYGRAGYETVTIAGVTVKKQQIGFIDEGHWDLNNTAGCIGLAFPLYASAFFPGNDPSQDKESERQPAINWHLTAIKEGSIAPVFSHIFEKGYFPVGHEIGKLALGGIPDVELTTKWASSPILKVIKQDLRAPLSEAALKNTPYPDYSKYKITGEGVTFTVNGKTFPALDGTGDTFIVEIDSGSIPVFAAKSVIENIAAALDPPFKYDSRSQDTLYGPCNTTLKDMTLNIGGVPLPISKDSLMYTTTDVPGPPLPSESNDECAIAFSPNSPAYEANYLFLGTRVLREFVTVYDVGKLQMRFAGRK</sequence>
<dbReference type="GO" id="GO:0004190">
    <property type="term" value="F:aspartic-type endopeptidase activity"/>
    <property type="evidence" value="ECO:0007669"/>
    <property type="project" value="InterPro"/>
</dbReference>
<feature type="active site" evidence="2">
    <location>
        <position position="84"/>
    </location>
</feature>
<dbReference type="InterPro" id="IPR021109">
    <property type="entry name" value="Peptidase_aspartic_dom_sf"/>
</dbReference>